<evidence type="ECO:0000256" key="1">
    <source>
        <dbReference type="ARBA" id="ARBA00022630"/>
    </source>
</evidence>
<dbReference type="Pfam" id="PF00296">
    <property type="entry name" value="Bac_luciferase"/>
    <property type="match status" value="1"/>
</dbReference>
<name>A0ABP6ZK83_9ACTN</name>
<keyword evidence="2" id="KW-0288">FMN</keyword>
<keyword evidence="3" id="KW-0560">Oxidoreductase</keyword>
<dbReference type="InterPro" id="IPR011251">
    <property type="entry name" value="Luciferase-like_dom"/>
</dbReference>
<evidence type="ECO:0000259" key="5">
    <source>
        <dbReference type="Pfam" id="PF00296"/>
    </source>
</evidence>
<protein>
    <submittedName>
        <fullName evidence="6">LLM class F420-dependent oxidoreductase</fullName>
    </submittedName>
</protein>
<feature type="domain" description="Luciferase-like" evidence="5">
    <location>
        <begin position="18"/>
        <end position="218"/>
    </location>
</feature>
<dbReference type="EMBL" id="BAAAZO010000004">
    <property type="protein sequence ID" value="GAA3610592.1"/>
    <property type="molecule type" value="Genomic_DNA"/>
</dbReference>
<dbReference type="SUPFAM" id="SSF51679">
    <property type="entry name" value="Bacterial luciferase-like"/>
    <property type="match status" value="1"/>
</dbReference>
<evidence type="ECO:0000256" key="2">
    <source>
        <dbReference type="ARBA" id="ARBA00022643"/>
    </source>
</evidence>
<proteinExistence type="predicted"/>
<organism evidence="6 7">
    <name type="scientific">Kineosporia mesophila</name>
    <dbReference type="NCBI Taxonomy" id="566012"/>
    <lineage>
        <taxon>Bacteria</taxon>
        <taxon>Bacillati</taxon>
        <taxon>Actinomycetota</taxon>
        <taxon>Actinomycetes</taxon>
        <taxon>Kineosporiales</taxon>
        <taxon>Kineosporiaceae</taxon>
        <taxon>Kineosporia</taxon>
    </lineage>
</organism>
<dbReference type="PANTHER" id="PTHR42847">
    <property type="entry name" value="ALKANESULFONATE MONOOXYGENASE"/>
    <property type="match status" value="1"/>
</dbReference>
<accession>A0ABP6ZK83</accession>
<gene>
    <name evidence="6" type="ORF">GCM10022223_28370</name>
</gene>
<evidence type="ECO:0000256" key="4">
    <source>
        <dbReference type="ARBA" id="ARBA00023033"/>
    </source>
</evidence>
<dbReference type="InterPro" id="IPR019921">
    <property type="entry name" value="Lucif-like_OxRdtase_Rv2161c"/>
</dbReference>
<sequence length="278" mass="31320">MKFGFIMFPTAETIRPGEFARLLEDRGFESLFYPDHTHIPSRTPEVLDVATLPHEFKSGMDCFVALGAAAEATTTLQLGTAVTLITERDHFVTAKAVASIDVLSNGRMHFGIGPGWIYQELRNHGVKPDDRFRLQRERIEAMRRIWVDDHASYHGEFIDFDPVQSWPKPVRKPHPPILVAGNGPKVAKKVLEYGDEWIPMLRPGVLDEIRHFKKTVRKPGSDEPIPVTLFGGRLEEIEAYEKAGVDRCLFWPSPSSPRQMTDLVDRIAIALGSRLPVG</sequence>
<dbReference type="InterPro" id="IPR036661">
    <property type="entry name" value="Luciferase-like_sf"/>
</dbReference>
<evidence type="ECO:0000313" key="6">
    <source>
        <dbReference type="EMBL" id="GAA3610592.1"/>
    </source>
</evidence>
<keyword evidence="7" id="KW-1185">Reference proteome</keyword>
<dbReference type="RefSeq" id="WP_231482295.1">
    <property type="nucleotide sequence ID" value="NZ_BAAAZO010000004.1"/>
</dbReference>
<dbReference type="Gene3D" id="3.20.20.30">
    <property type="entry name" value="Luciferase-like domain"/>
    <property type="match status" value="1"/>
</dbReference>
<keyword evidence="4" id="KW-0503">Monooxygenase</keyword>
<dbReference type="Proteomes" id="UP001501074">
    <property type="component" value="Unassembled WGS sequence"/>
</dbReference>
<dbReference type="InterPro" id="IPR050172">
    <property type="entry name" value="SsuD_RutA_monooxygenase"/>
</dbReference>
<dbReference type="NCBIfam" id="TIGR03619">
    <property type="entry name" value="F420_Rv2161c"/>
    <property type="match status" value="1"/>
</dbReference>
<evidence type="ECO:0000313" key="7">
    <source>
        <dbReference type="Proteomes" id="UP001501074"/>
    </source>
</evidence>
<keyword evidence="1" id="KW-0285">Flavoprotein</keyword>
<dbReference type="PANTHER" id="PTHR42847:SF4">
    <property type="entry name" value="ALKANESULFONATE MONOOXYGENASE-RELATED"/>
    <property type="match status" value="1"/>
</dbReference>
<reference evidence="7" key="1">
    <citation type="journal article" date="2019" name="Int. J. Syst. Evol. Microbiol.">
        <title>The Global Catalogue of Microorganisms (GCM) 10K type strain sequencing project: providing services to taxonomists for standard genome sequencing and annotation.</title>
        <authorList>
            <consortium name="The Broad Institute Genomics Platform"/>
            <consortium name="The Broad Institute Genome Sequencing Center for Infectious Disease"/>
            <person name="Wu L."/>
            <person name="Ma J."/>
        </authorList>
    </citation>
    <scope>NUCLEOTIDE SEQUENCE [LARGE SCALE GENOMIC DNA]</scope>
    <source>
        <strain evidence="7">JCM 16902</strain>
    </source>
</reference>
<comment type="caution">
    <text evidence="6">The sequence shown here is derived from an EMBL/GenBank/DDBJ whole genome shotgun (WGS) entry which is preliminary data.</text>
</comment>
<evidence type="ECO:0000256" key="3">
    <source>
        <dbReference type="ARBA" id="ARBA00023002"/>
    </source>
</evidence>